<feature type="compositionally biased region" description="Basic and acidic residues" evidence="1">
    <location>
        <begin position="100"/>
        <end position="111"/>
    </location>
</feature>
<feature type="region of interest" description="Disordered" evidence="1">
    <location>
        <begin position="83"/>
        <end position="149"/>
    </location>
</feature>
<dbReference type="EMBL" id="CP031320">
    <property type="protein sequence ID" value="AXK36783.1"/>
    <property type="molecule type" value="Genomic_DNA"/>
</dbReference>
<dbReference type="PROSITE" id="PS51318">
    <property type="entry name" value="TAT"/>
    <property type="match status" value="1"/>
</dbReference>
<gene>
    <name evidence="4" type="ORF">DVA86_33745</name>
</gene>
<dbReference type="KEGG" id="sarm:DVA86_33745"/>
<keyword evidence="5" id="KW-1185">Reference proteome</keyword>
<feature type="signal peptide" evidence="3">
    <location>
        <begin position="1"/>
        <end position="32"/>
    </location>
</feature>
<organism evidence="4 5">
    <name type="scientific">Streptomyces armeniacus</name>
    <dbReference type="NCBI Taxonomy" id="83291"/>
    <lineage>
        <taxon>Bacteria</taxon>
        <taxon>Bacillati</taxon>
        <taxon>Actinomycetota</taxon>
        <taxon>Actinomycetes</taxon>
        <taxon>Kitasatosporales</taxon>
        <taxon>Streptomycetaceae</taxon>
        <taxon>Streptomyces</taxon>
    </lineage>
</organism>
<accession>A0A345XYR7</accession>
<dbReference type="AlphaFoldDB" id="A0A345XYR7"/>
<dbReference type="InterPro" id="IPR006311">
    <property type="entry name" value="TAT_signal"/>
</dbReference>
<evidence type="ECO:0000313" key="4">
    <source>
        <dbReference type="EMBL" id="AXK36783.1"/>
    </source>
</evidence>
<proteinExistence type="predicted"/>
<feature type="compositionally biased region" description="Basic and acidic residues" evidence="1">
    <location>
        <begin position="120"/>
        <end position="129"/>
    </location>
</feature>
<sequence>MTPTTRAGTLRACSLAAATAALVFGPAAPALPAGDGTAPGEGLRLDPASAAAGTPVDIRADCESDGRGGTVYSPAFTSAAKLRPAAGTTTGSLSGPVPDRGAHGSEARPSEARSAAARPSDSRPSEARPSEANPSGARPSEARPSGAHAVARAVVKSGLRPGQRYVVTANCSATESLTASFAHTGGVRPDDRPATPLRDSADQGEDEQGAAAARDGRGGVGNAALAIGGGLATAGLAGYVLTVRRDRSGDRRATTADGGEP</sequence>
<keyword evidence="2" id="KW-0472">Membrane</keyword>
<evidence type="ECO:0000256" key="2">
    <source>
        <dbReference type="SAM" id="Phobius"/>
    </source>
</evidence>
<evidence type="ECO:0000313" key="5">
    <source>
        <dbReference type="Proteomes" id="UP000254425"/>
    </source>
</evidence>
<dbReference type="RefSeq" id="WP_208883945.1">
    <property type="nucleotide sequence ID" value="NZ_CP031320.1"/>
</dbReference>
<reference evidence="4 5" key="1">
    <citation type="submission" date="2018-07" db="EMBL/GenBank/DDBJ databases">
        <title>Draft genome of the type strain Streptomyces armeniacus ATCC 15676.</title>
        <authorList>
            <person name="Labana P."/>
            <person name="Gosse J.T."/>
            <person name="Boddy C.N."/>
        </authorList>
    </citation>
    <scope>NUCLEOTIDE SEQUENCE [LARGE SCALE GENOMIC DNA]</scope>
    <source>
        <strain evidence="4 5">ATCC 15676</strain>
    </source>
</reference>
<keyword evidence="2" id="KW-1133">Transmembrane helix</keyword>
<feature type="chain" id="PRO_5016872025" evidence="3">
    <location>
        <begin position="33"/>
        <end position="261"/>
    </location>
</feature>
<protein>
    <submittedName>
        <fullName evidence="4">Uncharacterized protein</fullName>
    </submittedName>
</protein>
<keyword evidence="3" id="KW-0732">Signal</keyword>
<feature type="transmembrane region" description="Helical" evidence="2">
    <location>
        <begin position="223"/>
        <end position="242"/>
    </location>
</feature>
<feature type="region of interest" description="Disordered" evidence="1">
    <location>
        <begin position="183"/>
        <end position="224"/>
    </location>
</feature>
<dbReference type="Proteomes" id="UP000254425">
    <property type="component" value="Chromosome"/>
</dbReference>
<evidence type="ECO:0000256" key="3">
    <source>
        <dbReference type="SAM" id="SignalP"/>
    </source>
</evidence>
<name>A0A345XYR7_9ACTN</name>
<keyword evidence="2" id="KW-0812">Transmembrane</keyword>
<evidence type="ECO:0000256" key="1">
    <source>
        <dbReference type="SAM" id="MobiDB-lite"/>
    </source>
</evidence>